<organism evidence="2 3">
    <name type="scientific">Solimonas aquatica</name>
    <dbReference type="NCBI Taxonomy" id="489703"/>
    <lineage>
        <taxon>Bacteria</taxon>
        <taxon>Pseudomonadati</taxon>
        <taxon>Pseudomonadota</taxon>
        <taxon>Gammaproteobacteria</taxon>
        <taxon>Nevskiales</taxon>
        <taxon>Nevskiaceae</taxon>
        <taxon>Solimonas</taxon>
    </lineage>
</organism>
<dbReference type="AlphaFoldDB" id="A0A1H9L8G8"/>
<reference evidence="2 3" key="1">
    <citation type="submission" date="2016-10" db="EMBL/GenBank/DDBJ databases">
        <authorList>
            <person name="de Groot N.N."/>
        </authorList>
    </citation>
    <scope>NUCLEOTIDE SEQUENCE [LARGE SCALE GENOMIC DNA]</scope>
    <source>
        <strain evidence="2 3">DSM 25927</strain>
    </source>
</reference>
<evidence type="ECO:0008006" key="4">
    <source>
        <dbReference type="Google" id="ProtNLM"/>
    </source>
</evidence>
<evidence type="ECO:0000313" key="3">
    <source>
        <dbReference type="Proteomes" id="UP000199233"/>
    </source>
</evidence>
<proteinExistence type="predicted"/>
<evidence type="ECO:0000256" key="1">
    <source>
        <dbReference type="SAM" id="SignalP"/>
    </source>
</evidence>
<dbReference type="EMBL" id="FOFS01000015">
    <property type="protein sequence ID" value="SER07608.1"/>
    <property type="molecule type" value="Genomic_DNA"/>
</dbReference>
<evidence type="ECO:0000313" key="2">
    <source>
        <dbReference type="EMBL" id="SER07608.1"/>
    </source>
</evidence>
<sequence length="248" mass="27256">MHKPILFAALLLLSPGAVHAHSQPGCSCEFTYDLRLDGEAVELGRENHVYRFEADRLLRDGRELPLSAGQHRAAAQYREGLQELVPAISELAVQGAMLGLEAANLSIATLSDDSRSSRALQQRSAALAESVHTRFNGRELHRDDGDFDAALEAQIESLAEDMAAELSGSIAKLVFTALINPAKLEARSEISRELIEHRLDARAAELEKKARPLCARMRELDRLEAQLGIDAIRLQTETQKPARGTLSF</sequence>
<feature type="chain" id="PRO_5011577148" description="DUF2884 family protein" evidence="1">
    <location>
        <begin position="21"/>
        <end position="248"/>
    </location>
</feature>
<name>A0A1H9L8G8_9GAMM</name>
<dbReference type="Proteomes" id="UP000199233">
    <property type="component" value="Unassembled WGS sequence"/>
</dbReference>
<dbReference type="STRING" id="489703.SAMN04488038_11560"/>
<dbReference type="InterPro" id="IPR021307">
    <property type="entry name" value="DUF2884"/>
</dbReference>
<protein>
    <recommendedName>
        <fullName evidence="4">DUF2884 family protein</fullName>
    </recommendedName>
</protein>
<keyword evidence="3" id="KW-1185">Reference proteome</keyword>
<gene>
    <name evidence="2" type="ORF">SAMN04488038_11560</name>
</gene>
<feature type="signal peptide" evidence="1">
    <location>
        <begin position="1"/>
        <end position="20"/>
    </location>
</feature>
<dbReference type="Pfam" id="PF11101">
    <property type="entry name" value="DUF2884"/>
    <property type="match status" value="1"/>
</dbReference>
<keyword evidence="1" id="KW-0732">Signal</keyword>
<dbReference type="RefSeq" id="WP_093289050.1">
    <property type="nucleotide sequence ID" value="NZ_FOFS01000015.1"/>
</dbReference>
<accession>A0A1H9L8G8</accession>
<dbReference type="OrthoDB" id="7063031at2"/>